<feature type="domain" description="Peptidoglycan binding-like" evidence="2">
    <location>
        <begin position="9"/>
        <end position="64"/>
    </location>
</feature>
<comment type="caution">
    <text evidence="3">The sequence shown here is derived from an EMBL/GenBank/DDBJ whole genome shotgun (WGS) entry which is preliminary data.</text>
</comment>
<evidence type="ECO:0000259" key="2">
    <source>
        <dbReference type="Pfam" id="PF01471"/>
    </source>
</evidence>
<evidence type="ECO:0000313" key="4">
    <source>
        <dbReference type="Proteomes" id="UP000615026"/>
    </source>
</evidence>
<evidence type="ECO:0000256" key="1">
    <source>
        <dbReference type="SAM" id="MobiDB-lite"/>
    </source>
</evidence>
<dbReference type="InterPro" id="IPR036366">
    <property type="entry name" value="PGBDSf"/>
</dbReference>
<dbReference type="InterPro" id="IPR036365">
    <property type="entry name" value="PGBD-like_sf"/>
</dbReference>
<evidence type="ECO:0000313" key="3">
    <source>
        <dbReference type="EMBL" id="MBE9070238.1"/>
    </source>
</evidence>
<reference evidence="3" key="1">
    <citation type="submission" date="2020-10" db="EMBL/GenBank/DDBJ databases">
        <authorList>
            <person name="Castelo-Branco R."/>
            <person name="Eusebio N."/>
            <person name="Adriana R."/>
            <person name="Vieira A."/>
            <person name="Brugerolle De Fraissinette N."/>
            <person name="Rezende De Castro R."/>
            <person name="Schneider M.P."/>
            <person name="Vasconcelos V."/>
            <person name="Leao P.N."/>
        </authorList>
    </citation>
    <scope>NUCLEOTIDE SEQUENCE</scope>
    <source>
        <strain evidence="3">LEGE 11479</strain>
    </source>
</reference>
<dbReference type="Proteomes" id="UP000615026">
    <property type="component" value="Unassembled WGS sequence"/>
</dbReference>
<gene>
    <name evidence="3" type="ORF">IQ260_26710</name>
</gene>
<dbReference type="AlphaFoldDB" id="A0A929FD43"/>
<dbReference type="SUPFAM" id="SSF47090">
    <property type="entry name" value="PGBD-like"/>
    <property type="match status" value="1"/>
</dbReference>
<sequence length="160" mass="17211">MNLKKGAKGDRVIALQKILKNKGFDPGFIDGDFGNGTDAAVKAFQKSEGLLADGVAGSQTLSVLGMDITDDDNRSDATAQFTVNVVSDMFPSTPIGNIKKHLPFVLSALKKNDLGDQDMILMALGTIRAETEGFVPIDEFKSRFNTPPGGPPYSLYDNRK</sequence>
<protein>
    <submittedName>
        <fullName evidence="3">Peptidoglycan-binding protein</fullName>
    </submittedName>
</protein>
<organism evidence="3 4">
    <name type="scientific">Leptolyngbya cf. ectocarpi LEGE 11479</name>
    <dbReference type="NCBI Taxonomy" id="1828722"/>
    <lineage>
        <taxon>Bacteria</taxon>
        <taxon>Bacillati</taxon>
        <taxon>Cyanobacteriota</taxon>
        <taxon>Cyanophyceae</taxon>
        <taxon>Leptolyngbyales</taxon>
        <taxon>Leptolyngbyaceae</taxon>
        <taxon>Leptolyngbya group</taxon>
        <taxon>Leptolyngbya</taxon>
    </lineage>
</organism>
<feature type="region of interest" description="Disordered" evidence="1">
    <location>
        <begin position="141"/>
        <end position="160"/>
    </location>
</feature>
<accession>A0A929FD43</accession>
<dbReference type="EMBL" id="JADEXP010000397">
    <property type="protein sequence ID" value="MBE9070238.1"/>
    <property type="molecule type" value="Genomic_DNA"/>
</dbReference>
<dbReference type="Pfam" id="PF01471">
    <property type="entry name" value="PG_binding_1"/>
    <property type="match status" value="1"/>
</dbReference>
<dbReference type="InterPro" id="IPR002477">
    <property type="entry name" value="Peptidoglycan-bd-like"/>
</dbReference>
<dbReference type="Gene3D" id="1.10.101.10">
    <property type="entry name" value="PGBD-like superfamily/PGBD"/>
    <property type="match status" value="1"/>
</dbReference>
<dbReference type="RefSeq" id="WP_193996119.1">
    <property type="nucleotide sequence ID" value="NZ_JADEXP010000397.1"/>
</dbReference>
<feature type="non-terminal residue" evidence="3">
    <location>
        <position position="160"/>
    </location>
</feature>
<keyword evidence="4" id="KW-1185">Reference proteome</keyword>
<name>A0A929FD43_LEPEC</name>
<proteinExistence type="predicted"/>